<dbReference type="InterPro" id="IPR002397">
    <property type="entry name" value="Cyt_P450_B"/>
</dbReference>
<comment type="similarity">
    <text evidence="2">Belongs to the cytochrome P450 family.</text>
</comment>
<evidence type="ECO:0000256" key="3">
    <source>
        <dbReference type="ARBA" id="ARBA00022559"/>
    </source>
</evidence>
<dbReference type="PRINTS" id="PR00359">
    <property type="entry name" value="BP450"/>
</dbReference>
<dbReference type="SUPFAM" id="SSF48264">
    <property type="entry name" value="Cytochrome P450"/>
    <property type="match status" value="1"/>
</dbReference>
<accession>A0ABU5DSJ2</accession>
<dbReference type="InterPro" id="IPR006314">
    <property type="entry name" value="Dyp_peroxidase"/>
</dbReference>
<keyword evidence="6" id="KW-0408">Iron</keyword>
<evidence type="ECO:0000256" key="6">
    <source>
        <dbReference type="ARBA" id="ARBA00023004"/>
    </source>
</evidence>
<dbReference type="Gene3D" id="1.10.630.10">
    <property type="entry name" value="Cytochrome P450"/>
    <property type="match status" value="1"/>
</dbReference>
<dbReference type="Proteomes" id="UP001285263">
    <property type="component" value="Unassembled WGS sequence"/>
</dbReference>
<evidence type="ECO:0000256" key="4">
    <source>
        <dbReference type="ARBA" id="ARBA00022723"/>
    </source>
</evidence>
<keyword evidence="4" id="KW-0479">Metal-binding</keyword>
<dbReference type="RefSeq" id="WP_320427091.1">
    <property type="nucleotide sequence ID" value="NZ_JAXCLA010000014.1"/>
</dbReference>
<gene>
    <name evidence="7" type="ORF">SNE35_31800</name>
</gene>
<dbReference type="PANTHER" id="PTHR46696">
    <property type="entry name" value="P450, PUTATIVE (EUROFUNG)-RELATED"/>
    <property type="match status" value="1"/>
</dbReference>
<reference evidence="7 8" key="1">
    <citation type="submission" date="2023-11" db="EMBL/GenBank/DDBJ databases">
        <title>Paucibacter sp. nov., isolated from fresh soil in Korea.</title>
        <authorList>
            <person name="Le N.T.T."/>
        </authorList>
    </citation>
    <scope>NUCLEOTIDE SEQUENCE [LARGE SCALE GENOMIC DNA]</scope>
    <source>
        <strain evidence="7 8">R3-3</strain>
    </source>
</reference>
<protein>
    <recommendedName>
        <fullName evidence="9">Cytochrome P450</fullName>
    </recommendedName>
</protein>
<dbReference type="PROSITE" id="PS51404">
    <property type="entry name" value="DYP_PEROXIDASE"/>
    <property type="match status" value="1"/>
</dbReference>
<dbReference type="PANTHER" id="PTHR46696:SF1">
    <property type="entry name" value="CYTOCHROME P450 YJIB-RELATED"/>
    <property type="match status" value="1"/>
</dbReference>
<evidence type="ECO:0008006" key="9">
    <source>
        <dbReference type="Google" id="ProtNLM"/>
    </source>
</evidence>
<proteinExistence type="inferred from homology"/>
<comment type="caution">
    <text evidence="7">The sequence shown here is derived from an EMBL/GenBank/DDBJ whole genome shotgun (WGS) entry which is preliminary data.</text>
</comment>
<keyword evidence="8" id="KW-1185">Reference proteome</keyword>
<evidence type="ECO:0000313" key="8">
    <source>
        <dbReference type="Proteomes" id="UP001285263"/>
    </source>
</evidence>
<organism evidence="7 8">
    <name type="scientific">Roseateles agri</name>
    <dbReference type="NCBI Taxonomy" id="3098619"/>
    <lineage>
        <taxon>Bacteria</taxon>
        <taxon>Pseudomonadati</taxon>
        <taxon>Pseudomonadota</taxon>
        <taxon>Betaproteobacteria</taxon>
        <taxon>Burkholderiales</taxon>
        <taxon>Sphaerotilaceae</taxon>
        <taxon>Roseateles</taxon>
    </lineage>
</organism>
<evidence type="ECO:0000313" key="7">
    <source>
        <dbReference type="EMBL" id="MDY0749124.1"/>
    </source>
</evidence>
<sequence>MEKIPEWAKRWLPDNSAQVSHGLNLALPLEHPERLPQLLLDIAVSEKVAQQALESLSFVHFARFVPSWDGRALMVTTEFDGPLEPYVMDFVIALGDVFDLLLSYCKPRPPLPVREYPDEFWAFVQYWNRVPVFPRDKGRDELLFPPKEELPLYSAYPEKTAIDIAGPHATLPPPALDHPASRIDLHDVQANILRGYNAAEAEYLFYTVTDAAAARGWLAGLDVASAAPWADGAPQVLTNVGLTHAGMAALLPERGDDLQRFPQAFREGSAARGALNGDTGPSKPEGWLFGRAEQDIHVVLVVWAKAGWPDGAVPPGLLAPAGMRQVYRHAAKALEHGHEYFGYRDGLSGPRIAGMRPQDKLAKRDFQPAASPGEFLLGRDYASVYGGSSLGDLPADLASNGTFGALRLFEQDVDTFHATVATESQRLGLDPELFKAKLLGRWPEGQPLSLAPEYAKQAGVTNGFDYAPSWEHPHVHEDFDGLRCPAGAHIRRSNPRSARVIGQPHSRRLIRRGMPSAWPEVDGQGASVNKRGFMGLFIGASIERQFEFIQQQWLQGSVAASGIRGTQDAIAGLREGPTDFHIPTQHSTCPHLRQPPLTASIPPLVRTRGGVYLFFPGLKMLKGLAAEATPAPRETEPSRESSVFEVRARAGLALPGLLQGIANFVLWVFSILPASWRSALTRWLLRKADSADLGPPQRAQFEPQDEALKVSVDTLAPAFINRPYPLYAGWRAAGREIVWVKEFQAYWVLTRKACTELLQNHEGFMQAAPGTPRGILTMDPPRHTVMREVLNDVFNKALARAPALTDELAAEALAKLEAGDGKARLEQFDFMSAYGWTVPRHVIWRLFGLRRPTDIEACDALAQMQMTHYGKPELPFMVGGLRLMAFMFMELGKAWVQSHFGGRHYEGTMIGGVAQATVLFSPGGSRPLKFSESLATLQQIVLASMSAHFLLGTSTLNLLRDDRHPWKTLAALRRDDKPAFDAKLKLALDEARRVEPPVTIIDRYSTREQEFCGVKLPAGAPVFALIGSANRDAGIGGGDPEQFIYDRDPGAGNLSLGHGIHECVGKALQGIIVPRALERMIEAMPDLQLVDKHAVPAWFDNVYFRVLQALPVQRGNPSSHGNDQ</sequence>
<name>A0ABU5DSJ2_9BURK</name>
<keyword evidence="5" id="KW-0560">Oxidoreductase</keyword>
<dbReference type="InterPro" id="IPR036396">
    <property type="entry name" value="Cyt_P450_sf"/>
</dbReference>
<keyword evidence="3" id="KW-0575">Peroxidase</keyword>
<dbReference type="SUPFAM" id="SSF54909">
    <property type="entry name" value="Dimeric alpha+beta barrel"/>
    <property type="match status" value="1"/>
</dbReference>
<dbReference type="InterPro" id="IPR011008">
    <property type="entry name" value="Dimeric_a/b-barrel"/>
</dbReference>
<evidence type="ECO:0000256" key="2">
    <source>
        <dbReference type="ARBA" id="ARBA00010617"/>
    </source>
</evidence>
<evidence type="ECO:0000256" key="5">
    <source>
        <dbReference type="ARBA" id="ARBA00023002"/>
    </source>
</evidence>
<dbReference type="EMBL" id="JAXCLA010000014">
    <property type="protein sequence ID" value="MDY0749124.1"/>
    <property type="molecule type" value="Genomic_DNA"/>
</dbReference>
<evidence type="ECO:0000256" key="1">
    <source>
        <dbReference type="ARBA" id="ARBA00001970"/>
    </source>
</evidence>
<comment type="cofactor">
    <cofactor evidence="1">
        <name>heme b</name>
        <dbReference type="ChEBI" id="CHEBI:60344"/>
    </cofactor>
</comment>